<dbReference type="InterPro" id="IPR050639">
    <property type="entry name" value="SSR_resolvase"/>
</dbReference>
<proteinExistence type="predicted"/>
<evidence type="ECO:0008006" key="4">
    <source>
        <dbReference type="Google" id="ProtNLM"/>
    </source>
</evidence>
<dbReference type="PANTHER" id="PTHR30461:SF23">
    <property type="entry name" value="DNA RECOMBINASE-RELATED"/>
    <property type="match status" value="1"/>
</dbReference>
<evidence type="ECO:0000259" key="1">
    <source>
        <dbReference type="PROSITE" id="PS51736"/>
    </source>
</evidence>
<dbReference type="InterPro" id="IPR025827">
    <property type="entry name" value="Zn_ribbon_recom_dom"/>
</dbReference>
<dbReference type="Pfam" id="PF00239">
    <property type="entry name" value="Resolvase"/>
    <property type="match status" value="1"/>
</dbReference>
<accession>A0A6J4H0Y6</accession>
<dbReference type="InterPro" id="IPR006119">
    <property type="entry name" value="Resolv_N"/>
</dbReference>
<dbReference type="InterPro" id="IPR011109">
    <property type="entry name" value="DNA_bind_recombinase_dom"/>
</dbReference>
<feature type="domain" description="Resolvase/invertase-type recombinase catalytic" evidence="1">
    <location>
        <begin position="14"/>
        <end position="165"/>
    </location>
</feature>
<protein>
    <recommendedName>
        <fullName evidence="4">Recombinase family protein</fullName>
    </recommendedName>
</protein>
<dbReference type="PROSITE" id="PS51736">
    <property type="entry name" value="RECOMBINASES_3"/>
    <property type="match status" value="1"/>
</dbReference>
<dbReference type="EMBL" id="CADCTL010000003">
    <property type="protein sequence ID" value="CAA9210468.1"/>
    <property type="molecule type" value="Genomic_DNA"/>
</dbReference>
<feature type="domain" description="Recombinase" evidence="2">
    <location>
        <begin position="172"/>
        <end position="310"/>
    </location>
</feature>
<reference evidence="3" key="1">
    <citation type="submission" date="2020-02" db="EMBL/GenBank/DDBJ databases">
        <authorList>
            <person name="Meier V. D."/>
        </authorList>
    </citation>
    <scope>NUCLEOTIDE SEQUENCE</scope>
    <source>
        <strain evidence="3">AVDCRST_MAG04</strain>
    </source>
</reference>
<dbReference type="SUPFAM" id="SSF53041">
    <property type="entry name" value="Resolvase-like"/>
    <property type="match status" value="1"/>
</dbReference>
<dbReference type="GO" id="GO:0003677">
    <property type="term" value="F:DNA binding"/>
    <property type="evidence" value="ECO:0007669"/>
    <property type="project" value="InterPro"/>
</dbReference>
<organism evidence="3">
    <name type="scientific">uncultured Acetobacteraceae bacterium</name>
    <dbReference type="NCBI Taxonomy" id="169975"/>
    <lineage>
        <taxon>Bacteria</taxon>
        <taxon>Pseudomonadati</taxon>
        <taxon>Pseudomonadota</taxon>
        <taxon>Alphaproteobacteria</taxon>
        <taxon>Acetobacterales</taxon>
        <taxon>Acetobacteraceae</taxon>
        <taxon>environmental samples</taxon>
    </lineage>
</organism>
<dbReference type="CDD" id="cd00338">
    <property type="entry name" value="Ser_Recombinase"/>
    <property type="match status" value="1"/>
</dbReference>
<dbReference type="PANTHER" id="PTHR30461">
    <property type="entry name" value="DNA-INVERTASE FROM LAMBDOID PROPHAGE"/>
    <property type="match status" value="1"/>
</dbReference>
<dbReference type="GO" id="GO:0000150">
    <property type="term" value="F:DNA strand exchange activity"/>
    <property type="evidence" value="ECO:0007669"/>
    <property type="project" value="InterPro"/>
</dbReference>
<dbReference type="Pfam" id="PF13408">
    <property type="entry name" value="Zn_ribbon_recom"/>
    <property type="match status" value="1"/>
</dbReference>
<evidence type="ECO:0000313" key="3">
    <source>
        <dbReference type="EMBL" id="CAA9210468.1"/>
    </source>
</evidence>
<dbReference type="Gene3D" id="3.90.1750.20">
    <property type="entry name" value="Putative Large Serine Recombinase, Chain B, Domain 2"/>
    <property type="match status" value="1"/>
</dbReference>
<gene>
    <name evidence="3" type="ORF">AVDCRST_MAG04-92</name>
</gene>
<name>A0A6J4H0Y6_9PROT</name>
<dbReference type="PROSITE" id="PS51737">
    <property type="entry name" value="RECOMBINASE_DNA_BIND"/>
    <property type="match status" value="1"/>
</dbReference>
<evidence type="ECO:0000259" key="2">
    <source>
        <dbReference type="PROSITE" id="PS51737"/>
    </source>
</evidence>
<sequence>MASDLVTANHIARRAVVYVRQSTPHQVLTNGESLRLQYALRQRARGLGWHEADVEVIDADLGLSGASTAGREGFKDLVARVALGEVGLILSIEVTRLARNCSDWYPLLDLCGRHGCLIGDRDGLYDPGLPDGRLVLGLKGTVSEMELHTIRSRLTSGLLAKAGRGELALQLPTGLVRDPSGVVTQDPDAEVRSRIALVFSTFLRERTAVRVVGVLRARGLALPRRDRHGDTVWRAPTVAAVTTILRNPAYAGAFVYGRTRLGPPGAKGRQKQRRRSPAEWRIVVKDRYPAYVDWETFERIGAMLADNRADYMRVRGRGVPRDGAALLHGVTWCGECGHKMTVSYKRGSTYACAYLQRQHGAPHSERLQAAPIDAAVVAAFLDAVAPAELDALVAAERARRDAEEGLRRAEGEQLQRLRYEAALAERQYRRVDPDNRLVASELERRWEAALVELRRGEEAMARREAAAAAPAMSDRGLRARAAELGRQLPAIWADPGTGQAKRKELLRCLIDKVVLRRTGSGVAAVRIVWRGGAASELEVDLPGSTLATMARGAEMEARVLELARTGLHDEEIVAVLAAEGHRSPQRASGIHPSTVRRIRLRHGVKLPCRCTRWPAVPGWLTVKATATCLGSSEKWLRDRLRAALIRTRRDESGRYLFPDSQEAHAALLQLRAGRIDSVDFTPSGLQQGGHHYV</sequence>
<dbReference type="Gene3D" id="3.40.50.1390">
    <property type="entry name" value="Resolvase, N-terminal catalytic domain"/>
    <property type="match status" value="1"/>
</dbReference>
<dbReference type="AlphaFoldDB" id="A0A6J4H0Y6"/>
<dbReference type="Pfam" id="PF07508">
    <property type="entry name" value="Recombinase"/>
    <property type="match status" value="1"/>
</dbReference>
<dbReference type="InterPro" id="IPR038109">
    <property type="entry name" value="DNA_bind_recomb_sf"/>
</dbReference>
<dbReference type="InterPro" id="IPR036162">
    <property type="entry name" value="Resolvase-like_N_sf"/>
</dbReference>
<dbReference type="SMART" id="SM00857">
    <property type="entry name" value="Resolvase"/>
    <property type="match status" value="1"/>
</dbReference>